<feature type="region of interest" description="Disordered" evidence="8">
    <location>
        <begin position="1"/>
        <end position="24"/>
    </location>
</feature>
<evidence type="ECO:0000256" key="8">
    <source>
        <dbReference type="SAM" id="MobiDB-lite"/>
    </source>
</evidence>
<feature type="domain" description="POTRA" evidence="10">
    <location>
        <begin position="56"/>
        <end position="125"/>
    </location>
</feature>
<dbReference type="InterPro" id="IPR050487">
    <property type="entry name" value="FtsQ_DivIB"/>
</dbReference>
<evidence type="ECO:0000256" key="6">
    <source>
        <dbReference type="ARBA" id="ARBA00023136"/>
    </source>
</evidence>
<evidence type="ECO:0000256" key="1">
    <source>
        <dbReference type="ARBA" id="ARBA00004370"/>
    </source>
</evidence>
<evidence type="ECO:0000256" key="5">
    <source>
        <dbReference type="ARBA" id="ARBA00022989"/>
    </source>
</evidence>
<keyword evidence="12" id="KW-1185">Reference proteome</keyword>
<keyword evidence="4 9" id="KW-0812">Transmembrane</keyword>
<dbReference type="GO" id="GO:0005886">
    <property type="term" value="C:plasma membrane"/>
    <property type="evidence" value="ECO:0007669"/>
    <property type="project" value="TreeGrafter"/>
</dbReference>
<dbReference type="Proteomes" id="UP000625316">
    <property type="component" value="Unassembled WGS sequence"/>
</dbReference>
<keyword evidence="5 9" id="KW-1133">Transmembrane helix</keyword>
<keyword evidence="3" id="KW-0132">Cell division</keyword>
<evidence type="ECO:0000259" key="10">
    <source>
        <dbReference type="PROSITE" id="PS51779"/>
    </source>
</evidence>
<dbReference type="EMBL" id="JADEXQ010000145">
    <property type="protein sequence ID" value="MBE9033046.1"/>
    <property type="molecule type" value="Genomic_DNA"/>
</dbReference>
<keyword evidence="7" id="KW-0131">Cell cycle</keyword>
<dbReference type="PANTHER" id="PTHR37820:SF1">
    <property type="entry name" value="CELL DIVISION PROTEIN FTSQ"/>
    <property type="match status" value="1"/>
</dbReference>
<comment type="caution">
    <text evidence="11">The sequence shown here is derived from an EMBL/GenBank/DDBJ whole genome shotgun (WGS) entry which is preliminary data.</text>
</comment>
<dbReference type="PROSITE" id="PS51779">
    <property type="entry name" value="POTRA"/>
    <property type="match status" value="1"/>
</dbReference>
<feature type="transmembrane region" description="Helical" evidence="9">
    <location>
        <begin position="30"/>
        <end position="48"/>
    </location>
</feature>
<evidence type="ECO:0000313" key="11">
    <source>
        <dbReference type="EMBL" id="MBE9033046.1"/>
    </source>
</evidence>
<evidence type="ECO:0000256" key="4">
    <source>
        <dbReference type="ARBA" id="ARBA00022692"/>
    </source>
</evidence>
<dbReference type="InterPro" id="IPR013685">
    <property type="entry name" value="POTRA_FtsQ_type"/>
</dbReference>
<keyword evidence="2" id="KW-1003">Cell membrane</keyword>
<keyword evidence="6 9" id="KW-0472">Membrane</keyword>
<evidence type="ECO:0000313" key="12">
    <source>
        <dbReference type="Proteomes" id="UP000625316"/>
    </source>
</evidence>
<feature type="compositionally biased region" description="Basic residues" evidence="8">
    <location>
        <begin position="15"/>
        <end position="24"/>
    </location>
</feature>
<organism evidence="11 12">
    <name type="scientific">Romeriopsis navalis LEGE 11480</name>
    <dbReference type="NCBI Taxonomy" id="2777977"/>
    <lineage>
        <taxon>Bacteria</taxon>
        <taxon>Bacillati</taxon>
        <taxon>Cyanobacteriota</taxon>
        <taxon>Cyanophyceae</taxon>
        <taxon>Leptolyngbyales</taxon>
        <taxon>Leptolyngbyaceae</taxon>
        <taxon>Romeriopsis</taxon>
        <taxon>Romeriopsis navalis</taxon>
    </lineage>
</organism>
<dbReference type="PANTHER" id="PTHR37820">
    <property type="entry name" value="CELL DIVISION PROTEIN DIVIB"/>
    <property type="match status" value="1"/>
</dbReference>
<sequence>MAGIAPTTRAELSQRRKQLRRQRRTQQFRSTIRFLVVSGLAAGALWSLRQPVWVIRNSAQLRVEGNRYLSDQTIRNLVPIKYPQSIFRTQPHTIVTALKKRAPLSQVQVDRQLFPPELIVRVREQTPVAAVHTKNQKGGQPTTKPDLLLDAEGRLIPLETFESLEQGIKLPQLQVLGDPKEYRQYWSTFYQGINQSSVSIQRIDWRQPNNVVLATSLGAIHLGAYGQNMFTRQLRALEGLKSLTKKVPSNQIDYIDLRNPNAPAVQKRSAAPPLAQSVAP</sequence>
<name>A0A928Z4W4_9CYAN</name>
<dbReference type="RefSeq" id="WP_264327859.1">
    <property type="nucleotide sequence ID" value="NZ_JADEXQ010000145.1"/>
</dbReference>
<accession>A0A928Z4W4</accession>
<dbReference type="InterPro" id="IPR034746">
    <property type="entry name" value="POTRA"/>
</dbReference>
<evidence type="ECO:0000256" key="9">
    <source>
        <dbReference type="SAM" id="Phobius"/>
    </source>
</evidence>
<dbReference type="AlphaFoldDB" id="A0A928Z4W4"/>
<evidence type="ECO:0000256" key="7">
    <source>
        <dbReference type="ARBA" id="ARBA00023306"/>
    </source>
</evidence>
<proteinExistence type="predicted"/>
<dbReference type="GO" id="GO:0051301">
    <property type="term" value="P:cell division"/>
    <property type="evidence" value="ECO:0007669"/>
    <property type="project" value="UniProtKB-KW"/>
</dbReference>
<reference evidence="11" key="1">
    <citation type="submission" date="2020-10" db="EMBL/GenBank/DDBJ databases">
        <authorList>
            <person name="Castelo-Branco R."/>
            <person name="Eusebio N."/>
            <person name="Adriana R."/>
            <person name="Vieira A."/>
            <person name="Brugerolle De Fraissinette N."/>
            <person name="Rezende De Castro R."/>
            <person name="Schneider M.P."/>
            <person name="Vasconcelos V."/>
            <person name="Leao P.N."/>
        </authorList>
    </citation>
    <scope>NUCLEOTIDE SEQUENCE</scope>
    <source>
        <strain evidence="11">LEGE 11480</strain>
    </source>
</reference>
<comment type="subcellular location">
    <subcellularLocation>
        <location evidence="1">Membrane</location>
    </subcellularLocation>
</comment>
<evidence type="ECO:0000256" key="3">
    <source>
        <dbReference type="ARBA" id="ARBA00022618"/>
    </source>
</evidence>
<protein>
    <submittedName>
        <fullName evidence="11">FtsQ-type POTRA domain-containing protein</fullName>
    </submittedName>
</protein>
<gene>
    <name evidence="11" type="ORF">IQ266_25240</name>
</gene>
<evidence type="ECO:0000256" key="2">
    <source>
        <dbReference type="ARBA" id="ARBA00022475"/>
    </source>
</evidence>
<dbReference type="Pfam" id="PF08478">
    <property type="entry name" value="POTRA_1"/>
    <property type="match status" value="1"/>
</dbReference>